<evidence type="ECO:0000313" key="4">
    <source>
        <dbReference type="Proteomes" id="UP001430396"/>
    </source>
</evidence>
<gene>
    <name evidence="3" type="ORF">JWH11_04430</name>
</gene>
<dbReference type="InterPro" id="IPR001041">
    <property type="entry name" value="2Fe-2S_ferredoxin-type"/>
</dbReference>
<dbReference type="InterPro" id="IPR008333">
    <property type="entry name" value="Cbr1-like_FAD-bd_dom"/>
</dbReference>
<dbReference type="InterPro" id="IPR001433">
    <property type="entry name" value="OxRdtase_FAD/NAD-bd"/>
</dbReference>
<organism evidence="3 4">
    <name type="scientific">Xanthomonas melonis</name>
    <dbReference type="NCBI Taxonomy" id="56456"/>
    <lineage>
        <taxon>Bacteria</taxon>
        <taxon>Pseudomonadati</taxon>
        <taxon>Pseudomonadota</taxon>
        <taxon>Gammaproteobacteria</taxon>
        <taxon>Lysobacterales</taxon>
        <taxon>Lysobacteraceae</taxon>
        <taxon>Xanthomonas</taxon>
    </lineage>
</organism>
<dbReference type="Proteomes" id="UP001430396">
    <property type="component" value="Unassembled WGS sequence"/>
</dbReference>
<dbReference type="EMBL" id="JAFFQI010000180">
    <property type="protein sequence ID" value="MCD0265692.1"/>
    <property type="molecule type" value="Genomic_DNA"/>
</dbReference>
<proteinExistence type="predicted"/>
<dbReference type="PRINTS" id="PR00406">
    <property type="entry name" value="CYTB5RDTASE"/>
</dbReference>
<dbReference type="CDD" id="cd00207">
    <property type="entry name" value="fer2"/>
    <property type="match status" value="1"/>
</dbReference>
<dbReference type="InterPro" id="IPR050415">
    <property type="entry name" value="MRET"/>
</dbReference>
<dbReference type="Pfam" id="PF00175">
    <property type="entry name" value="NAD_binding_1"/>
    <property type="match status" value="1"/>
</dbReference>
<dbReference type="SUPFAM" id="SSF54292">
    <property type="entry name" value="2Fe-2S ferredoxin-like"/>
    <property type="match status" value="1"/>
</dbReference>
<dbReference type="PANTHER" id="PTHR47354:SF3">
    <property type="entry name" value="OXIDOREDUCTASE-RELATED"/>
    <property type="match status" value="1"/>
</dbReference>
<feature type="domain" description="2Fe-2S ferredoxin-type" evidence="1">
    <location>
        <begin position="274"/>
        <end position="358"/>
    </location>
</feature>
<accession>A0ABS8NRV6</accession>
<dbReference type="PANTHER" id="PTHR47354">
    <property type="entry name" value="NADH OXIDOREDUCTASE HCR"/>
    <property type="match status" value="1"/>
</dbReference>
<evidence type="ECO:0000313" key="3">
    <source>
        <dbReference type="EMBL" id="MCD0265692.1"/>
    </source>
</evidence>
<dbReference type="Gene3D" id="2.40.30.10">
    <property type="entry name" value="Translation factors"/>
    <property type="match status" value="1"/>
</dbReference>
<protein>
    <submittedName>
        <fullName evidence="3">Ferredoxin reductase</fullName>
    </submittedName>
</protein>
<comment type="caution">
    <text evidence="3">The sequence shown here is derived from an EMBL/GenBank/DDBJ whole genome shotgun (WGS) entry which is preliminary data.</text>
</comment>
<dbReference type="Gene3D" id="3.10.20.30">
    <property type="match status" value="1"/>
</dbReference>
<keyword evidence="4" id="KW-1185">Reference proteome</keyword>
<dbReference type="Pfam" id="PF00111">
    <property type="entry name" value="Fer2"/>
    <property type="match status" value="1"/>
</dbReference>
<dbReference type="RefSeq" id="WP_230434437.1">
    <property type="nucleotide sequence ID" value="NZ_JAFFQI010000180.1"/>
</dbReference>
<dbReference type="SUPFAM" id="SSF63380">
    <property type="entry name" value="Riboflavin synthase domain-like"/>
    <property type="match status" value="1"/>
</dbReference>
<dbReference type="InterPro" id="IPR012675">
    <property type="entry name" value="Beta-grasp_dom_sf"/>
</dbReference>
<evidence type="ECO:0000259" key="2">
    <source>
        <dbReference type="PROSITE" id="PS51384"/>
    </source>
</evidence>
<dbReference type="Gene3D" id="3.40.50.80">
    <property type="entry name" value="Nucleotide-binding domain of ferredoxin-NADP reductase (FNR) module"/>
    <property type="match status" value="1"/>
</dbReference>
<dbReference type="PROSITE" id="PS51085">
    <property type="entry name" value="2FE2S_FER_2"/>
    <property type="match status" value="1"/>
</dbReference>
<evidence type="ECO:0000259" key="1">
    <source>
        <dbReference type="PROSITE" id="PS51085"/>
    </source>
</evidence>
<dbReference type="InterPro" id="IPR036010">
    <property type="entry name" value="2Fe-2S_ferredoxin-like_sf"/>
</dbReference>
<sequence length="358" mass="38792">MSLEPTAKSKSPLPARLARHLVSPQLFDFWATRINPLWTLERPMARLVERVPASRDAVTLVLRPNGHWRGLQAGQHVSLGVEIDGRRLLRSYSPTVLDDGRLAVTVKAIEGGQVSRYLAHDAVLGTVVSLDPAFGDMLLPAAPTPLLLLAAGSGITPMRALLRAAAQAGMPMDVDLLYWVRQRDEACFMDEFEALAAAHPRLRVRLLTTREGAAPAARVDTHALDEIAELPRRHVMACGPGGFVQAARERLHGRVAAFQAEAFSVPALEEADAGQVQVQLSRSGRTLTLPRGQSLLEGLEAHGLRPKHGCRMGICNSCACARQSGITRHLLTGERSNEPTAQVRLCISAPSTDLILDL</sequence>
<dbReference type="InterPro" id="IPR017927">
    <property type="entry name" value="FAD-bd_FR_type"/>
</dbReference>
<name>A0ABS8NRV6_9XANT</name>
<dbReference type="Pfam" id="PF00970">
    <property type="entry name" value="FAD_binding_6"/>
    <property type="match status" value="1"/>
</dbReference>
<reference evidence="3" key="1">
    <citation type="submission" date="2021-02" db="EMBL/GenBank/DDBJ databases">
        <title>Copper resistance gene diversity in local Xanthomonas species at agrochemical polluted sites in Trinidad, Trinidad and Tobago.</title>
        <authorList>
            <person name="Ramnarine S.D.B.J."/>
            <person name="Ramsubhag A."/>
            <person name="Jayaraman J."/>
        </authorList>
    </citation>
    <scope>NUCLEOTIDE SEQUENCE</scope>
    <source>
        <strain evidence="3">CaNP6A</strain>
    </source>
</reference>
<dbReference type="SUPFAM" id="SSF52343">
    <property type="entry name" value="Ferredoxin reductase-like, C-terminal NADP-linked domain"/>
    <property type="match status" value="1"/>
</dbReference>
<dbReference type="CDD" id="cd06216">
    <property type="entry name" value="FNR_iron_sulfur_binding_2"/>
    <property type="match status" value="1"/>
</dbReference>
<dbReference type="InterPro" id="IPR039261">
    <property type="entry name" value="FNR_nucleotide-bd"/>
</dbReference>
<dbReference type="InterPro" id="IPR017938">
    <property type="entry name" value="Riboflavin_synthase-like_b-brl"/>
</dbReference>
<feature type="domain" description="FAD-binding FR-type" evidence="2">
    <location>
        <begin position="40"/>
        <end position="140"/>
    </location>
</feature>
<dbReference type="PROSITE" id="PS51384">
    <property type="entry name" value="FAD_FR"/>
    <property type="match status" value="1"/>
</dbReference>